<dbReference type="InterPro" id="IPR011856">
    <property type="entry name" value="tRNA_endonuc-like_dom_sf"/>
</dbReference>
<gene>
    <name evidence="1" type="ORF">HUN01_18780</name>
</gene>
<dbReference type="EMBL" id="CP054698">
    <property type="protein sequence ID" value="QMS89522.1"/>
    <property type="molecule type" value="Genomic_DNA"/>
</dbReference>
<organism evidence="1 2">
    <name type="scientific">Nostoc edaphicum CCNP1411</name>
    <dbReference type="NCBI Taxonomy" id="1472755"/>
    <lineage>
        <taxon>Bacteria</taxon>
        <taxon>Bacillati</taxon>
        <taxon>Cyanobacteriota</taxon>
        <taxon>Cyanophyceae</taxon>
        <taxon>Nostocales</taxon>
        <taxon>Nostocaceae</taxon>
        <taxon>Nostoc</taxon>
    </lineage>
</organism>
<dbReference type="Pfam" id="PF08814">
    <property type="entry name" value="XisH"/>
    <property type="match status" value="1"/>
</dbReference>
<dbReference type="Proteomes" id="UP000514713">
    <property type="component" value="Chromosome"/>
</dbReference>
<keyword evidence="2" id="KW-1185">Reference proteome</keyword>
<dbReference type="InterPro" id="IPR011335">
    <property type="entry name" value="Restrct_endonuc-II-like"/>
</dbReference>
<sequence length="142" mass="16212">MSAKDVFHEVVKTALQKDGWQITHDPLTMSVGGVNLSIDLAAQKLIAAEREGQKIAVEVKSFLERSSAISEFHTALGQFINYRGALRRRQPERVLYLAVPLTTYKTFFQLDFPKEMIAENQVKMLTALASVMRYNKLKYKYL</sequence>
<evidence type="ECO:0000313" key="1">
    <source>
        <dbReference type="EMBL" id="QMS89522.1"/>
    </source>
</evidence>
<reference evidence="2" key="1">
    <citation type="submission" date="2020-06" db="EMBL/GenBank/DDBJ databases">
        <title>Nostoc edaphicum CCNP1411 genome.</title>
        <authorList>
            <person name="Fidor A."/>
            <person name="Grabski M."/>
            <person name="Gawor J."/>
            <person name="Gromadka R."/>
            <person name="Wegrzyn G."/>
            <person name="Mazur-Marzec H."/>
        </authorList>
    </citation>
    <scope>NUCLEOTIDE SEQUENCE [LARGE SCALE GENOMIC DNA]</scope>
    <source>
        <strain evidence="2">CCNP1411</strain>
    </source>
</reference>
<accession>A0A7D7QGR0</accession>
<dbReference type="AlphaFoldDB" id="A0A7D7QGR0"/>
<dbReference type="GO" id="GO:0003676">
    <property type="term" value="F:nucleic acid binding"/>
    <property type="evidence" value="ECO:0007669"/>
    <property type="project" value="InterPro"/>
</dbReference>
<dbReference type="CDD" id="cd22366">
    <property type="entry name" value="XisH-like"/>
    <property type="match status" value="1"/>
</dbReference>
<protein>
    <submittedName>
        <fullName evidence="1">XisH family protein</fullName>
    </submittedName>
</protein>
<dbReference type="InterPro" id="IPR014919">
    <property type="entry name" value="XisH"/>
</dbReference>
<dbReference type="Gene3D" id="3.40.1350.10">
    <property type="match status" value="1"/>
</dbReference>
<name>A0A7D7QGR0_9NOSO</name>
<evidence type="ECO:0000313" key="2">
    <source>
        <dbReference type="Proteomes" id="UP000514713"/>
    </source>
</evidence>
<dbReference type="KEGG" id="ned:HUN01_18780"/>
<dbReference type="RefSeq" id="WP_181932520.1">
    <property type="nucleotide sequence ID" value="NZ_CP054698.1"/>
</dbReference>
<dbReference type="SUPFAM" id="SSF52980">
    <property type="entry name" value="Restriction endonuclease-like"/>
    <property type="match status" value="1"/>
</dbReference>
<proteinExistence type="predicted"/>